<dbReference type="OMA" id="SVHMDLH"/>
<dbReference type="GO" id="GO:0016121">
    <property type="term" value="P:carotene catabolic process"/>
    <property type="evidence" value="ECO:0007669"/>
    <property type="project" value="TreeGrafter"/>
</dbReference>
<dbReference type="GO" id="GO:0010436">
    <property type="term" value="F:carotenoid dioxygenase activity"/>
    <property type="evidence" value="ECO:0007669"/>
    <property type="project" value="TreeGrafter"/>
</dbReference>
<proteinExistence type="inferred from homology"/>
<dbReference type="PANTHER" id="PTHR10543:SF24">
    <property type="entry name" value="CAROTENOID ISOMEROOXYGENASE"/>
    <property type="match status" value="1"/>
</dbReference>
<dbReference type="PANTHER" id="PTHR10543">
    <property type="entry name" value="BETA-CAROTENE DIOXYGENASE"/>
    <property type="match status" value="1"/>
</dbReference>
<dbReference type="VEuPathDB" id="FungiDB:HMPREF1544_09182"/>
<name>S2J1V9_MUCC1</name>
<keyword evidence="3" id="KW-0560">Oxidoreductase</keyword>
<protein>
    <submittedName>
        <fullName evidence="7">Uncharacterized protein</fullName>
    </submittedName>
</protein>
<accession>S2J1V9</accession>
<dbReference type="Pfam" id="PF03055">
    <property type="entry name" value="RPE65"/>
    <property type="match status" value="1"/>
</dbReference>
<evidence type="ECO:0000256" key="5">
    <source>
        <dbReference type="PIRSR" id="PIRSR604294-1"/>
    </source>
</evidence>
<evidence type="ECO:0000256" key="1">
    <source>
        <dbReference type="ARBA" id="ARBA00006787"/>
    </source>
</evidence>
<gene>
    <name evidence="7" type="ORF">HMPREF1544_09182</name>
</gene>
<evidence type="ECO:0000256" key="2">
    <source>
        <dbReference type="ARBA" id="ARBA00022723"/>
    </source>
</evidence>
<evidence type="ECO:0000256" key="6">
    <source>
        <dbReference type="SAM" id="MobiDB-lite"/>
    </source>
</evidence>
<dbReference type="EMBL" id="KE124050">
    <property type="protein sequence ID" value="EPB84051.1"/>
    <property type="molecule type" value="Genomic_DNA"/>
</dbReference>
<dbReference type="AlphaFoldDB" id="S2J1V9"/>
<dbReference type="InParanoid" id="S2J1V9"/>
<dbReference type="InterPro" id="IPR004294">
    <property type="entry name" value="Carotenoid_Oase"/>
</dbReference>
<sequence>MSDLNKVSLIDTSEEEQANLVQAIPSPKTPVQKQHDNLLDDNDDDVQPHTTTSATIAPEKKQQQDEAIIMTAAAEEEDWESDKKEHPLASLSLEEYENNDPWAAQPEDNALLQTNVDEEEEEEEEEEDDKTAEATLVQQPIATTSVFDVGNQQEPVVEEQLDEDTSATKGFQNFHDSDKIDDLNVTGQLPEWLVGEHFTIGPSTFDIKYTRKIEIDGELQNASAFYTFGHWFDALPLVNRFDLNGSRNSVTYRHRSTSRRLVEKIREHHGYAPQHPNALYMSNTNQTVLSKFLGSSKASKPDAEPCAARILANIPGLEGRLFAQNYANHVQELDPFDLKPTRLLQWNEINPKFKGTSSCPNGKYDSRTGEYINFSMEVGYQSVKYNFFSISDKNPKGSLLASVTAPMAYVNNFSITPKYIIFVICPILANAGGVKYNWNESIMDSFSFRPSEPTLFYVISREKGDVVATYRSDPCFVFNHINAFEDDRDGVYLDMICYPDDTIARQLTTEYLRNPSTMQPSRLVASEVRRYLLANIEEEKITYMANNSLIPSKTSVTTRIFGLFGKKQTPASSDLEYNNQDQDMNKWYSWMPIATYDKRVQPSIELPQINPKFSMHKHTIMYGLGFSAASSLKDGAIWDSIVKTNMDTKQIEASWHQDFCYPSEAVFVPRPSIGPEDEVGEDEGVLISVVMNSAKSTSFLLILDAGSLNVLATADLERLVPLSFAHGSYRLREN</sequence>
<evidence type="ECO:0000313" key="8">
    <source>
        <dbReference type="Proteomes" id="UP000014254"/>
    </source>
</evidence>
<reference evidence="8" key="1">
    <citation type="submission" date="2013-05" db="EMBL/GenBank/DDBJ databases">
        <title>The Genome sequence of Mucor circinelloides f. circinelloides 1006PhL.</title>
        <authorList>
            <consortium name="The Broad Institute Genomics Platform"/>
            <person name="Cuomo C."/>
            <person name="Earl A."/>
            <person name="Findley K."/>
            <person name="Lee S.C."/>
            <person name="Walker B."/>
            <person name="Young S."/>
            <person name="Zeng Q."/>
            <person name="Gargeya S."/>
            <person name="Fitzgerald M."/>
            <person name="Haas B."/>
            <person name="Abouelleil A."/>
            <person name="Allen A.W."/>
            <person name="Alvarado L."/>
            <person name="Arachchi H.M."/>
            <person name="Berlin A.M."/>
            <person name="Chapman S.B."/>
            <person name="Gainer-Dewar J."/>
            <person name="Goldberg J."/>
            <person name="Griggs A."/>
            <person name="Gujja S."/>
            <person name="Hansen M."/>
            <person name="Howarth C."/>
            <person name="Imamovic A."/>
            <person name="Ireland A."/>
            <person name="Larimer J."/>
            <person name="McCowan C."/>
            <person name="Murphy C."/>
            <person name="Pearson M."/>
            <person name="Poon T.W."/>
            <person name="Priest M."/>
            <person name="Roberts A."/>
            <person name="Saif S."/>
            <person name="Shea T."/>
            <person name="Sisk P."/>
            <person name="Sykes S."/>
            <person name="Wortman J."/>
            <person name="Nusbaum C."/>
            <person name="Birren B."/>
        </authorList>
    </citation>
    <scope>NUCLEOTIDE SEQUENCE [LARGE SCALE GENOMIC DNA]</scope>
    <source>
        <strain evidence="8">1006PhL</strain>
    </source>
</reference>
<dbReference type="Proteomes" id="UP000014254">
    <property type="component" value="Unassembled WGS sequence"/>
</dbReference>
<evidence type="ECO:0000256" key="4">
    <source>
        <dbReference type="ARBA" id="ARBA00023004"/>
    </source>
</evidence>
<comment type="cofactor">
    <cofactor evidence="5">
        <name>Fe(2+)</name>
        <dbReference type="ChEBI" id="CHEBI:29033"/>
    </cofactor>
    <text evidence="5">Binds 1 Fe(2+) ion per subunit.</text>
</comment>
<dbReference type="OrthoDB" id="407010at2759"/>
<evidence type="ECO:0000256" key="3">
    <source>
        <dbReference type="ARBA" id="ARBA00023002"/>
    </source>
</evidence>
<feature type="region of interest" description="Disordered" evidence="6">
    <location>
        <begin position="17"/>
        <end position="94"/>
    </location>
</feature>
<dbReference type="STRING" id="1220926.S2J1V9"/>
<keyword evidence="8" id="KW-1185">Reference proteome</keyword>
<organism evidence="7 8">
    <name type="scientific">Mucor circinelloides f. circinelloides (strain 1006PhL)</name>
    <name type="common">Mucormycosis agent</name>
    <name type="synonym">Calyptromyces circinelloides</name>
    <dbReference type="NCBI Taxonomy" id="1220926"/>
    <lineage>
        <taxon>Eukaryota</taxon>
        <taxon>Fungi</taxon>
        <taxon>Fungi incertae sedis</taxon>
        <taxon>Mucoromycota</taxon>
        <taxon>Mucoromycotina</taxon>
        <taxon>Mucoromycetes</taxon>
        <taxon>Mucorales</taxon>
        <taxon>Mucorineae</taxon>
        <taxon>Mucoraceae</taxon>
        <taxon>Mucor</taxon>
    </lineage>
</organism>
<evidence type="ECO:0000313" key="7">
    <source>
        <dbReference type="EMBL" id="EPB84051.1"/>
    </source>
</evidence>
<dbReference type="GO" id="GO:0046872">
    <property type="term" value="F:metal ion binding"/>
    <property type="evidence" value="ECO:0007669"/>
    <property type="project" value="UniProtKB-KW"/>
</dbReference>
<feature type="binding site" evidence="5">
    <location>
        <position position="726"/>
    </location>
    <ligand>
        <name>Fe cation</name>
        <dbReference type="ChEBI" id="CHEBI:24875"/>
        <note>catalytic</note>
    </ligand>
</feature>
<keyword evidence="4 5" id="KW-0408">Iron</keyword>
<comment type="similarity">
    <text evidence="1">Belongs to the carotenoid oxygenase family.</text>
</comment>
<dbReference type="eggNOG" id="KOG1285">
    <property type="taxonomic scope" value="Eukaryota"/>
</dbReference>
<keyword evidence="2 5" id="KW-0479">Metal-binding</keyword>